<organism evidence="3 4">
    <name type="scientific">Spiribacter onubensis</name>
    <dbReference type="NCBI Taxonomy" id="3122420"/>
    <lineage>
        <taxon>Bacteria</taxon>
        <taxon>Pseudomonadati</taxon>
        <taxon>Pseudomonadota</taxon>
        <taxon>Gammaproteobacteria</taxon>
        <taxon>Chromatiales</taxon>
        <taxon>Ectothiorhodospiraceae</taxon>
        <taxon>Spiribacter</taxon>
    </lineage>
</organism>
<dbReference type="GO" id="GO:0016787">
    <property type="term" value="F:hydrolase activity"/>
    <property type="evidence" value="ECO:0007669"/>
    <property type="project" value="UniProtKB-KW"/>
</dbReference>
<evidence type="ECO:0000259" key="2">
    <source>
        <dbReference type="Pfam" id="PF00561"/>
    </source>
</evidence>
<dbReference type="RefSeq" id="WP_367967140.1">
    <property type="nucleotide sequence ID" value="NZ_JBAKFI010000001.1"/>
</dbReference>
<dbReference type="Proteomes" id="UP001556653">
    <property type="component" value="Unassembled WGS sequence"/>
</dbReference>
<evidence type="ECO:0000256" key="1">
    <source>
        <dbReference type="SAM" id="MobiDB-lite"/>
    </source>
</evidence>
<name>A0ABV3SAC1_9GAMM</name>
<feature type="domain" description="AB hydrolase-1" evidence="2">
    <location>
        <begin position="51"/>
        <end position="316"/>
    </location>
</feature>
<dbReference type="Pfam" id="PF00561">
    <property type="entry name" value="Abhydrolase_1"/>
    <property type="match status" value="1"/>
</dbReference>
<dbReference type="PANTHER" id="PTHR36837:SF2">
    <property type="entry name" value="POLY(3-HYDROXYALKANOATE) POLYMERASE SUBUNIT PHAC"/>
    <property type="match status" value="1"/>
</dbReference>
<comment type="caution">
    <text evidence="3">The sequence shown here is derived from an EMBL/GenBank/DDBJ whole genome shotgun (WGS) entry which is preliminary data.</text>
</comment>
<protein>
    <submittedName>
        <fullName evidence="3">Alpha/beta fold hydrolase</fullName>
    </submittedName>
</protein>
<gene>
    <name evidence="3" type="ORF">V6X64_06705</name>
</gene>
<feature type="compositionally biased region" description="Polar residues" evidence="1">
    <location>
        <begin position="26"/>
        <end position="39"/>
    </location>
</feature>
<dbReference type="InterPro" id="IPR029058">
    <property type="entry name" value="AB_hydrolase_fold"/>
</dbReference>
<dbReference type="SUPFAM" id="SSF53474">
    <property type="entry name" value="alpha/beta-Hydrolases"/>
    <property type="match status" value="1"/>
</dbReference>
<evidence type="ECO:0000313" key="4">
    <source>
        <dbReference type="Proteomes" id="UP001556653"/>
    </source>
</evidence>
<keyword evidence="3" id="KW-0378">Hydrolase</keyword>
<evidence type="ECO:0000313" key="3">
    <source>
        <dbReference type="EMBL" id="MEX0386677.1"/>
    </source>
</evidence>
<feature type="region of interest" description="Disordered" evidence="1">
    <location>
        <begin position="17"/>
        <end position="42"/>
    </location>
</feature>
<dbReference type="PANTHER" id="PTHR36837">
    <property type="entry name" value="POLY(3-HYDROXYALKANOATE) POLYMERASE SUBUNIT PHAC"/>
    <property type="match status" value="1"/>
</dbReference>
<reference evidence="3 4" key="1">
    <citation type="submission" date="2024-02" db="EMBL/GenBank/DDBJ databases">
        <title>New especies of Spiribacter isolated from saline water.</title>
        <authorList>
            <person name="Leon M.J."/>
            <person name="De La Haba R."/>
            <person name="Sanchez-Porro C."/>
            <person name="Ventosa A."/>
        </authorList>
    </citation>
    <scope>NUCLEOTIDE SEQUENCE [LARGE SCALE GENOMIC DNA]</scope>
    <source>
        <strain evidence="4">ag22IC4-227</strain>
    </source>
</reference>
<sequence>MSSTPPQTDLQRALTRAARLGERTEPTTASEPVTETDNATLHRYGDPAHPPLVIVYSLVNRPAILDLSPERSVIRRLTDGGYCVYLIAWHPPGLARRYLSLADYILGDIADAVAWVSGRHAVPPHLLGICQGGVLALCHAALASERLRSLTTLATPVDTGTAGDRLAELARRVDFDDLVAATGNVTGPGLATVFASLKPFALGPQRYGSLAALADADDAELEAFMRMERWMYDGPDLAGRAFAEFARDIYQHNALVQDRLTLDGRRVRLGRITAPVFNAWAEHDHLVPPDAARALGDHVAGACEERSIPGGHLGLFIGGRAHKTLYPALVEWLRSQ</sequence>
<dbReference type="InterPro" id="IPR051321">
    <property type="entry name" value="PHA/PHB_synthase"/>
</dbReference>
<dbReference type="Gene3D" id="3.40.50.1820">
    <property type="entry name" value="alpha/beta hydrolase"/>
    <property type="match status" value="1"/>
</dbReference>
<proteinExistence type="predicted"/>
<keyword evidence="4" id="KW-1185">Reference proteome</keyword>
<dbReference type="InterPro" id="IPR000073">
    <property type="entry name" value="AB_hydrolase_1"/>
</dbReference>
<accession>A0ABV3SAC1</accession>
<dbReference type="EMBL" id="JBAKFJ010000001">
    <property type="protein sequence ID" value="MEX0386677.1"/>
    <property type="molecule type" value="Genomic_DNA"/>
</dbReference>